<evidence type="ECO:0000313" key="2">
    <source>
        <dbReference type="Proteomes" id="UP001321473"/>
    </source>
</evidence>
<name>A0AAQ4E8N5_AMBAM</name>
<keyword evidence="2" id="KW-1185">Reference proteome</keyword>
<dbReference type="Proteomes" id="UP001321473">
    <property type="component" value="Unassembled WGS sequence"/>
</dbReference>
<sequence>MICADLMLSNHFLYKVAARELSLSCHLPQINFKSDNMPAKWTEQLRHDCQDSVHCESTSTGKICCCN</sequence>
<accession>A0AAQ4E8N5</accession>
<organism evidence="1 2">
    <name type="scientific">Amblyomma americanum</name>
    <name type="common">Lone star tick</name>
    <dbReference type="NCBI Taxonomy" id="6943"/>
    <lineage>
        <taxon>Eukaryota</taxon>
        <taxon>Metazoa</taxon>
        <taxon>Ecdysozoa</taxon>
        <taxon>Arthropoda</taxon>
        <taxon>Chelicerata</taxon>
        <taxon>Arachnida</taxon>
        <taxon>Acari</taxon>
        <taxon>Parasitiformes</taxon>
        <taxon>Ixodida</taxon>
        <taxon>Ixodoidea</taxon>
        <taxon>Ixodidae</taxon>
        <taxon>Amblyomminae</taxon>
        <taxon>Amblyomma</taxon>
    </lineage>
</organism>
<dbReference type="AlphaFoldDB" id="A0AAQ4E8N5"/>
<evidence type="ECO:0000313" key="1">
    <source>
        <dbReference type="EMBL" id="KAK8771030.1"/>
    </source>
</evidence>
<proteinExistence type="predicted"/>
<protein>
    <submittedName>
        <fullName evidence="1">Uncharacterized protein</fullName>
    </submittedName>
</protein>
<comment type="caution">
    <text evidence="1">The sequence shown here is derived from an EMBL/GenBank/DDBJ whole genome shotgun (WGS) entry which is preliminary data.</text>
</comment>
<reference evidence="1 2" key="1">
    <citation type="journal article" date="2023" name="Arcadia Sci">
        <title>De novo assembly of a long-read Amblyomma americanum tick genome.</title>
        <authorList>
            <person name="Chou S."/>
            <person name="Poskanzer K.E."/>
            <person name="Rollins M."/>
            <person name="Thuy-Boun P.S."/>
        </authorList>
    </citation>
    <scope>NUCLEOTIDE SEQUENCE [LARGE SCALE GENOMIC DNA]</scope>
    <source>
        <strain evidence="1">F_SG_1</strain>
        <tissue evidence="1">Salivary glands</tissue>
    </source>
</reference>
<gene>
    <name evidence="1" type="ORF">V5799_025725</name>
</gene>
<dbReference type="EMBL" id="JARKHS020020227">
    <property type="protein sequence ID" value="KAK8771030.1"/>
    <property type="molecule type" value="Genomic_DNA"/>
</dbReference>